<gene>
    <name evidence="3" type="ORF">BPSY_1379</name>
</gene>
<dbReference type="Proteomes" id="UP000029050">
    <property type="component" value="Unassembled WGS sequence"/>
</dbReference>
<dbReference type="OrthoDB" id="5194448at2"/>
<evidence type="ECO:0000256" key="2">
    <source>
        <dbReference type="SAM" id="Phobius"/>
    </source>
</evidence>
<proteinExistence type="predicted"/>
<dbReference type="Pfam" id="PF11241">
    <property type="entry name" value="DUF3043"/>
    <property type="match status" value="1"/>
</dbReference>
<dbReference type="InterPro" id="IPR021403">
    <property type="entry name" value="DUF3043"/>
</dbReference>
<feature type="transmembrane region" description="Helical" evidence="2">
    <location>
        <begin position="105"/>
        <end position="127"/>
    </location>
</feature>
<organism evidence="3 4">
    <name type="scientific">Bifidobacterium psychraerophilum</name>
    <dbReference type="NCBI Taxonomy" id="218140"/>
    <lineage>
        <taxon>Bacteria</taxon>
        <taxon>Bacillati</taxon>
        <taxon>Actinomycetota</taxon>
        <taxon>Actinomycetes</taxon>
        <taxon>Bifidobacteriales</taxon>
        <taxon>Bifidobacteriaceae</taxon>
        <taxon>Bifidobacterium</taxon>
    </lineage>
</organism>
<evidence type="ECO:0000313" key="3">
    <source>
        <dbReference type="EMBL" id="KFI82529.1"/>
    </source>
</evidence>
<feature type="transmembrane region" description="Helical" evidence="2">
    <location>
        <begin position="133"/>
        <end position="153"/>
    </location>
</feature>
<sequence>MTWNPLKRNAAEDAEAQIPIAEDDEDSTGKGRPTPKRRQVEAQNLRPIVPKDRKASRKVERNKLREKQNEEYDAMRSGDVKHMPAAEKLPWRVYIRDYIDARWNLAEFFIPVAFVILLGSMAVTAFYPQLSMPLLILMYAYLIAAVIDIAFMWRKLKVKLTEKYGERAVAKGSRSATYAWSRALQLRRWRMPRPRTPKRGNWPK</sequence>
<dbReference type="STRING" id="218140.BPSY_1379"/>
<evidence type="ECO:0000313" key="4">
    <source>
        <dbReference type="Proteomes" id="UP000029050"/>
    </source>
</evidence>
<dbReference type="EMBL" id="JGZI01000009">
    <property type="protein sequence ID" value="KFI82529.1"/>
    <property type="molecule type" value="Genomic_DNA"/>
</dbReference>
<keyword evidence="4" id="KW-1185">Reference proteome</keyword>
<protein>
    <recommendedName>
        <fullName evidence="5">Integral membrane protein</fullName>
    </recommendedName>
</protein>
<dbReference type="eggNOG" id="ENOG5031D67">
    <property type="taxonomic scope" value="Bacteria"/>
</dbReference>
<keyword evidence="2" id="KW-0472">Membrane</keyword>
<name>A0A087CGX9_9BIFI</name>
<keyword evidence="2" id="KW-1133">Transmembrane helix</keyword>
<feature type="region of interest" description="Disordered" evidence="1">
    <location>
        <begin position="1"/>
        <end position="73"/>
    </location>
</feature>
<accession>A0A087CGX9</accession>
<dbReference type="RefSeq" id="WP_033496597.1">
    <property type="nucleotide sequence ID" value="NZ_BAABVZ010000003.1"/>
</dbReference>
<evidence type="ECO:0008006" key="5">
    <source>
        <dbReference type="Google" id="ProtNLM"/>
    </source>
</evidence>
<keyword evidence="2" id="KW-0812">Transmembrane</keyword>
<dbReference type="GeneID" id="98300584"/>
<comment type="caution">
    <text evidence="3">The sequence shown here is derived from an EMBL/GenBank/DDBJ whole genome shotgun (WGS) entry which is preliminary data.</text>
</comment>
<feature type="compositionally biased region" description="Basic and acidic residues" evidence="1">
    <location>
        <begin position="49"/>
        <end position="73"/>
    </location>
</feature>
<reference evidence="3 4" key="1">
    <citation type="submission" date="2014-03" db="EMBL/GenBank/DDBJ databases">
        <title>Genomics of Bifidobacteria.</title>
        <authorList>
            <person name="Ventura M."/>
            <person name="Milani C."/>
            <person name="Lugli G.A."/>
        </authorList>
    </citation>
    <scope>NUCLEOTIDE SEQUENCE [LARGE SCALE GENOMIC DNA]</scope>
    <source>
        <strain evidence="3 4">LMG 21775</strain>
    </source>
</reference>
<dbReference type="AlphaFoldDB" id="A0A087CGX9"/>
<evidence type="ECO:0000256" key="1">
    <source>
        <dbReference type="SAM" id="MobiDB-lite"/>
    </source>
</evidence>